<gene>
    <name evidence="3" type="ORF">MERR_LOCUS32884</name>
</gene>
<dbReference type="InterPro" id="IPR036047">
    <property type="entry name" value="F-box-like_dom_sf"/>
</dbReference>
<feature type="region of interest" description="Disordered" evidence="1">
    <location>
        <begin position="1"/>
        <end position="22"/>
    </location>
</feature>
<protein>
    <recommendedName>
        <fullName evidence="2">F-box domain-containing protein</fullName>
    </recommendedName>
</protein>
<dbReference type="SMART" id="SM00256">
    <property type="entry name" value="FBOX"/>
    <property type="match status" value="1"/>
</dbReference>
<dbReference type="InterPro" id="IPR001810">
    <property type="entry name" value="F-box_dom"/>
</dbReference>
<comment type="caution">
    <text evidence="3">The sequence shown here is derived from an EMBL/GenBank/DDBJ whole genome shotgun (WGS) entry which is preliminary data.</text>
</comment>
<dbReference type="OrthoDB" id="1750034at2759"/>
<evidence type="ECO:0000313" key="3">
    <source>
        <dbReference type="EMBL" id="CAA7045649.1"/>
    </source>
</evidence>
<dbReference type="Gene3D" id="1.20.1280.50">
    <property type="match status" value="1"/>
</dbReference>
<feature type="compositionally biased region" description="Polar residues" evidence="1">
    <location>
        <begin position="1"/>
        <end position="11"/>
    </location>
</feature>
<dbReference type="SUPFAM" id="SSF81383">
    <property type="entry name" value="F-box domain"/>
    <property type="match status" value="1"/>
</dbReference>
<evidence type="ECO:0000259" key="2">
    <source>
        <dbReference type="SMART" id="SM00256"/>
    </source>
</evidence>
<dbReference type="Proteomes" id="UP000467841">
    <property type="component" value="Unassembled WGS sequence"/>
</dbReference>
<feature type="domain" description="F-box" evidence="2">
    <location>
        <begin position="23"/>
        <end position="62"/>
    </location>
</feature>
<dbReference type="PANTHER" id="PTHR31111:SF130">
    <property type="entry name" value="F-BOX ASSOCIATED UBIQUITINATION EFFECTOR FAMILY PROTEIN"/>
    <property type="match status" value="1"/>
</dbReference>
<accession>A0A6D2JXL3</accession>
<reference evidence="3" key="1">
    <citation type="submission" date="2020-01" db="EMBL/GenBank/DDBJ databases">
        <authorList>
            <person name="Mishra B."/>
        </authorList>
    </citation>
    <scope>NUCLEOTIDE SEQUENCE [LARGE SCALE GENOMIC DNA]</scope>
</reference>
<dbReference type="EMBL" id="CACVBM020001328">
    <property type="protein sequence ID" value="CAA7045649.1"/>
    <property type="molecule type" value="Genomic_DNA"/>
</dbReference>
<dbReference type="PANTHER" id="PTHR31111">
    <property type="entry name" value="BNAA05G37150D PROTEIN-RELATED"/>
    <property type="match status" value="1"/>
</dbReference>
<organism evidence="3 4">
    <name type="scientific">Microthlaspi erraticum</name>
    <dbReference type="NCBI Taxonomy" id="1685480"/>
    <lineage>
        <taxon>Eukaryota</taxon>
        <taxon>Viridiplantae</taxon>
        <taxon>Streptophyta</taxon>
        <taxon>Embryophyta</taxon>
        <taxon>Tracheophyta</taxon>
        <taxon>Spermatophyta</taxon>
        <taxon>Magnoliopsida</taxon>
        <taxon>eudicotyledons</taxon>
        <taxon>Gunneridae</taxon>
        <taxon>Pentapetalae</taxon>
        <taxon>rosids</taxon>
        <taxon>malvids</taxon>
        <taxon>Brassicales</taxon>
        <taxon>Brassicaceae</taxon>
        <taxon>Coluteocarpeae</taxon>
        <taxon>Microthlaspi</taxon>
    </lineage>
</organism>
<dbReference type="AlphaFoldDB" id="A0A6D2JXL3"/>
<sequence>MSQGKNRSSNPTKREDKSEPTTIPTDLIIEIFSRLPGKSIARFRCLSKLWSSTLRRPFFTELFLTRSSGRPRLLFVLKEAPNE</sequence>
<proteinExistence type="predicted"/>
<evidence type="ECO:0000313" key="4">
    <source>
        <dbReference type="Proteomes" id="UP000467841"/>
    </source>
</evidence>
<keyword evidence="4" id="KW-1185">Reference proteome</keyword>
<evidence type="ECO:0000256" key="1">
    <source>
        <dbReference type="SAM" id="MobiDB-lite"/>
    </source>
</evidence>
<name>A0A6D2JXL3_9BRAS</name>
<dbReference type="Pfam" id="PF00646">
    <property type="entry name" value="F-box"/>
    <property type="match status" value="1"/>
</dbReference>